<feature type="region of interest" description="Disordered" evidence="1">
    <location>
        <begin position="34"/>
        <end position="71"/>
    </location>
</feature>
<feature type="compositionally biased region" description="Gly residues" evidence="1">
    <location>
        <begin position="294"/>
        <end position="306"/>
    </location>
</feature>
<feature type="chain" id="PRO_5043784235" description="DUF5666 domain-containing protein" evidence="2">
    <location>
        <begin position="38"/>
        <end position="315"/>
    </location>
</feature>
<gene>
    <name evidence="3" type="ORF">ABRQ22_15765</name>
</gene>
<organism evidence="3">
    <name type="scientific">Cellulosimicrobium sp. ES-005</name>
    <dbReference type="NCBI Taxonomy" id="3163031"/>
    <lineage>
        <taxon>Bacteria</taxon>
        <taxon>Bacillati</taxon>
        <taxon>Actinomycetota</taxon>
        <taxon>Actinomycetes</taxon>
        <taxon>Micrococcales</taxon>
        <taxon>Promicromonosporaceae</taxon>
        <taxon>Cellulosimicrobium</taxon>
    </lineage>
</organism>
<feature type="region of interest" description="Disordered" evidence="1">
    <location>
        <begin position="283"/>
        <end position="315"/>
    </location>
</feature>
<evidence type="ECO:0000256" key="1">
    <source>
        <dbReference type="SAM" id="MobiDB-lite"/>
    </source>
</evidence>
<feature type="region of interest" description="Disordered" evidence="1">
    <location>
        <begin position="222"/>
        <end position="241"/>
    </location>
</feature>
<sequence>MTSRTTRPRTGRPRGALVALGALGLALALTACSASDAATPDGSPSDAAGDQGAAPEGASQGRGGRAPGVSGEIAAVDGTTAQVQDDESQTAVVWSDDTTISVTVDGALTDVTVGSCVLAVTGSLPRDETEDSAGDAATSVAVSEPVDGACTGGFGGFGGGGFPGGGERPQGAPTDMPSDLPEMPEGAPTDMPSGAPDREGGPGGGFGGLTTGLVTAVDGSTITVRTTSPEGETSEESVSVDDATTYTVQRAGTGDDVVVGQCVTAQGESEDGSAFAATSLSVSAPGDDGCTSGFPGGRGGFPGVRGGQDEDGRDA</sequence>
<evidence type="ECO:0000313" key="3">
    <source>
        <dbReference type="EMBL" id="XCH29034.1"/>
    </source>
</evidence>
<proteinExistence type="predicted"/>
<name>A0AAU8FZZ0_9MICO</name>
<feature type="compositionally biased region" description="Gly residues" evidence="1">
    <location>
        <begin position="152"/>
        <end position="168"/>
    </location>
</feature>
<dbReference type="RefSeq" id="WP_353707406.1">
    <property type="nucleotide sequence ID" value="NZ_CP159290.1"/>
</dbReference>
<accession>A0AAU8FZZ0</accession>
<dbReference type="PROSITE" id="PS51257">
    <property type="entry name" value="PROKAR_LIPOPROTEIN"/>
    <property type="match status" value="1"/>
</dbReference>
<evidence type="ECO:0000256" key="2">
    <source>
        <dbReference type="SAM" id="SignalP"/>
    </source>
</evidence>
<evidence type="ECO:0008006" key="4">
    <source>
        <dbReference type="Google" id="ProtNLM"/>
    </source>
</evidence>
<dbReference type="EMBL" id="CP159290">
    <property type="protein sequence ID" value="XCH29034.1"/>
    <property type="molecule type" value="Genomic_DNA"/>
</dbReference>
<keyword evidence="2" id="KW-0732">Signal</keyword>
<feature type="region of interest" description="Disordered" evidence="1">
    <location>
        <begin position="152"/>
        <end position="213"/>
    </location>
</feature>
<feature type="compositionally biased region" description="Gly residues" evidence="1">
    <location>
        <begin position="201"/>
        <end position="210"/>
    </location>
</feature>
<feature type="signal peptide" evidence="2">
    <location>
        <begin position="1"/>
        <end position="37"/>
    </location>
</feature>
<protein>
    <recommendedName>
        <fullName evidence="4">DUF5666 domain-containing protein</fullName>
    </recommendedName>
</protein>
<reference evidence="3" key="1">
    <citation type="submission" date="2024-06" db="EMBL/GenBank/DDBJ databases">
        <title>Complete genome sequence of the cellulolytic actinobacterium, Cellulosimicrobium ES-005.</title>
        <authorList>
            <person name="Matthews C.T."/>
            <person name="Underwood K.D."/>
            <person name="Ghanchi K.M."/>
            <person name="Fields S.D."/>
            <person name="Gardner S.G."/>
        </authorList>
    </citation>
    <scope>NUCLEOTIDE SEQUENCE</scope>
    <source>
        <strain evidence="3">ES-005</strain>
    </source>
</reference>
<dbReference type="AlphaFoldDB" id="A0AAU8FZZ0"/>